<accession>A0ABW2A3P4</accession>
<comment type="caution">
    <text evidence="2">The sequence shown here is derived from an EMBL/GenBank/DDBJ whole genome shotgun (WGS) entry which is preliminary data.</text>
</comment>
<dbReference type="Pfam" id="PF07044">
    <property type="entry name" value="DUF1329"/>
    <property type="match status" value="1"/>
</dbReference>
<organism evidence="2 3">
    <name type="scientific">Marinobacterium aestuariivivens</name>
    <dbReference type="NCBI Taxonomy" id="1698799"/>
    <lineage>
        <taxon>Bacteria</taxon>
        <taxon>Pseudomonadati</taxon>
        <taxon>Pseudomonadota</taxon>
        <taxon>Gammaproteobacteria</taxon>
        <taxon>Oceanospirillales</taxon>
        <taxon>Oceanospirillaceae</taxon>
        <taxon>Marinobacterium</taxon>
    </lineage>
</organism>
<evidence type="ECO:0000313" key="2">
    <source>
        <dbReference type="EMBL" id="MFC6672040.1"/>
    </source>
</evidence>
<dbReference type="RefSeq" id="WP_379910508.1">
    <property type="nucleotide sequence ID" value="NZ_JBHSWE010000001.1"/>
</dbReference>
<protein>
    <submittedName>
        <fullName evidence="2">DUF1329 domain-containing protein</fullName>
    </submittedName>
</protein>
<dbReference type="CDD" id="cd16329">
    <property type="entry name" value="LolA_like"/>
    <property type="match status" value="1"/>
</dbReference>
<dbReference type="InterPro" id="IPR010752">
    <property type="entry name" value="DUF1329"/>
</dbReference>
<gene>
    <name evidence="2" type="ORF">ACFQDL_19700</name>
</gene>
<dbReference type="EMBL" id="JBHSWE010000001">
    <property type="protein sequence ID" value="MFC6672040.1"/>
    <property type="molecule type" value="Genomic_DNA"/>
</dbReference>
<keyword evidence="1" id="KW-0732">Signal</keyword>
<dbReference type="Proteomes" id="UP001596422">
    <property type="component" value="Unassembled WGS sequence"/>
</dbReference>
<dbReference type="Gene3D" id="2.50.20.10">
    <property type="entry name" value="Lipoprotein localisation LolA/LolB/LppX"/>
    <property type="match status" value="1"/>
</dbReference>
<reference evidence="3" key="1">
    <citation type="journal article" date="2019" name="Int. J. Syst. Evol. Microbiol.">
        <title>The Global Catalogue of Microorganisms (GCM) 10K type strain sequencing project: providing services to taxonomists for standard genome sequencing and annotation.</title>
        <authorList>
            <consortium name="The Broad Institute Genomics Platform"/>
            <consortium name="The Broad Institute Genome Sequencing Center for Infectious Disease"/>
            <person name="Wu L."/>
            <person name="Ma J."/>
        </authorList>
    </citation>
    <scope>NUCLEOTIDE SEQUENCE [LARGE SCALE GENOMIC DNA]</scope>
    <source>
        <strain evidence="3">NBRC 111756</strain>
    </source>
</reference>
<evidence type="ECO:0000256" key="1">
    <source>
        <dbReference type="SAM" id="SignalP"/>
    </source>
</evidence>
<sequence length="458" mass="51208">MKATMKPLAAATLLLALGAPLALAKVSPEEAARLGGPELTPMGAERAGNADGTIPEWTGSMVGAPDGVKYDTGTVHPNPYAGEKPLFVITAQNMGQYADKLTDGQKALFGNYPDTFKMPVYPSHRDGGLAPRIYENIKKNALSAELESDGNGVLNAYGAAPFPIPKSGIEVLWNHNLHYSAFREYAFYTGAAVYPNGQIAYDKVEYDIASFYNDPQLGRTNFDGLQASFMVNQLAPARQKGEILLGHTFINPKQEPSQIWQYIPGTRRVRRAPNVAYDTPQGAGGLRGVDEDRLFNGSPDRFDWKLLGKKEIYIPYNAYALDDPSLKYEDLLTVGHINSDHTRYELHRVWVIEGTLREGARHIYNKRRLYIDEDSWAAVLADNYDARGELWRTAMQHFIYAYDLEGFHARVAVYHDLISGMYSAQRLINEEEQMPIVNTGRREDNFYTAANLRKMGNR</sequence>
<feature type="chain" id="PRO_5047501301" evidence="1">
    <location>
        <begin position="25"/>
        <end position="458"/>
    </location>
</feature>
<evidence type="ECO:0000313" key="3">
    <source>
        <dbReference type="Proteomes" id="UP001596422"/>
    </source>
</evidence>
<feature type="signal peptide" evidence="1">
    <location>
        <begin position="1"/>
        <end position="24"/>
    </location>
</feature>
<proteinExistence type="predicted"/>
<keyword evidence="3" id="KW-1185">Reference proteome</keyword>
<name>A0ABW2A3P4_9GAMM</name>